<accession>A0A8J7PAT0</accession>
<protein>
    <submittedName>
        <fullName evidence="2">Pilus assembly protein</fullName>
    </submittedName>
</protein>
<organism evidence="2 3">
    <name type="scientific">Candidatus Obscuribacter phosphatis</name>
    <dbReference type="NCBI Taxonomy" id="1906157"/>
    <lineage>
        <taxon>Bacteria</taxon>
        <taxon>Bacillati</taxon>
        <taxon>Candidatus Melainabacteria</taxon>
        <taxon>Candidatus Obscuribacterales</taxon>
        <taxon>Candidatus Obscuribacteraceae</taxon>
        <taxon>Candidatus Obscuribacter</taxon>
    </lineage>
</organism>
<keyword evidence="1" id="KW-0472">Membrane</keyword>
<evidence type="ECO:0000313" key="2">
    <source>
        <dbReference type="EMBL" id="MBN8659141.1"/>
    </source>
</evidence>
<sequence>MSLQIRNLKRESGQASTELAASLMFIIPLMLVAVYVVTQCVQAYTIYCTLKQASAQAARRFAVAYIHNPDLVRKNYGQVCYSVEYPGVVNSYKQFELVEFSPDAIPPTVTMRVHFAPEIFGCRRFPEPDILGISKHFKMSAQTTEKLD</sequence>
<gene>
    <name evidence="2" type="ORF">J0M35_02180</name>
</gene>
<evidence type="ECO:0000313" key="3">
    <source>
        <dbReference type="Proteomes" id="UP000664277"/>
    </source>
</evidence>
<evidence type="ECO:0000256" key="1">
    <source>
        <dbReference type="SAM" id="Phobius"/>
    </source>
</evidence>
<dbReference type="EMBL" id="JAFLCK010000002">
    <property type="protein sequence ID" value="MBN8659141.1"/>
    <property type="molecule type" value="Genomic_DNA"/>
</dbReference>
<comment type="caution">
    <text evidence="2">The sequence shown here is derived from an EMBL/GenBank/DDBJ whole genome shotgun (WGS) entry which is preliminary data.</text>
</comment>
<proteinExistence type="predicted"/>
<reference evidence="2" key="1">
    <citation type="submission" date="2021-02" db="EMBL/GenBank/DDBJ databases">
        <title>Genome-Resolved Metagenomics of a Microbial Community Performing Photosynthetic Biological Nutrient Removal.</title>
        <authorList>
            <person name="Mcdaniel E.A."/>
        </authorList>
    </citation>
    <scope>NUCLEOTIDE SEQUENCE</scope>
    <source>
        <strain evidence="2">UWPOB_OBS1</strain>
    </source>
</reference>
<feature type="transmembrane region" description="Helical" evidence="1">
    <location>
        <begin position="20"/>
        <end position="38"/>
    </location>
</feature>
<dbReference type="AlphaFoldDB" id="A0A8J7PAT0"/>
<keyword evidence="1" id="KW-0812">Transmembrane</keyword>
<name>A0A8J7PAT0_9BACT</name>
<keyword evidence="1" id="KW-1133">Transmembrane helix</keyword>
<dbReference type="Proteomes" id="UP000664277">
    <property type="component" value="Unassembled WGS sequence"/>
</dbReference>